<gene>
    <name evidence="3" type="ORF">PAA8504_03232</name>
</gene>
<dbReference type="AlphaFoldDB" id="A0A2R8BYY6"/>
<name>A0A2R8BYY6_9RHOB</name>
<protein>
    <submittedName>
        <fullName evidence="3">Uncharacterized protein</fullName>
    </submittedName>
</protein>
<reference evidence="3 4" key="1">
    <citation type="submission" date="2018-03" db="EMBL/GenBank/DDBJ databases">
        <authorList>
            <person name="Keele B.F."/>
        </authorList>
    </citation>
    <scope>NUCLEOTIDE SEQUENCE [LARGE SCALE GENOMIC DNA]</scope>
    <source>
        <strain evidence="3 4">CECT 8504</strain>
    </source>
</reference>
<proteinExistence type="predicted"/>
<evidence type="ECO:0000256" key="1">
    <source>
        <dbReference type="SAM" id="MobiDB-lite"/>
    </source>
</evidence>
<keyword evidence="4" id="KW-1185">Reference proteome</keyword>
<evidence type="ECO:0000313" key="3">
    <source>
        <dbReference type="EMBL" id="SPJ25381.1"/>
    </source>
</evidence>
<keyword evidence="2" id="KW-0812">Transmembrane</keyword>
<evidence type="ECO:0000313" key="4">
    <source>
        <dbReference type="Proteomes" id="UP000244912"/>
    </source>
</evidence>
<sequence>MEFLYVYSGMVAVAAIIMTVIGRRSFHRTEAEAARNGFAGFGETIRAMRLEQERQSSSCRGSSKSRISDVPSQAYITRPRPGMPKAVWPWPAP</sequence>
<feature type="compositionally biased region" description="Low complexity" evidence="1">
    <location>
        <begin position="55"/>
        <end position="65"/>
    </location>
</feature>
<organism evidence="3 4">
    <name type="scientific">Palleronia abyssalis</name>
    <dbReference type="NCBI Taxonomy" id="1501240"/>
    <lineage>
        <taxon>Bacteria</taxon>
        <taxon>Pseudomonadati</taxon>
        <taxon>Pseudomonadota</taxon>
        <taxon>Alphaproteobacteria</taxon>
        <taxon>Rhodobacterales</taxon>
        <taxon>Roseobacteraceae</taxon>
        <taxon>Palleronia</taxon>
    </lineage>
</organism>
<feature type="region of interest" description="Disordered" evidence="1">
    <location>
        <begin position="52"/>
        <end position="80"/>
    </location>
</feature>
<keyword evidence="2" id="KW-0472">Membrane</keyword>
<accession>A0A2R8BYY6</accession>
<feature type="transmembrane region" description="Helical" evidence="2">
    <location>
        <begin position="6"/>
        <end position="26"/>
    </location>
</feature>
<dbReference type="EMBL" id="ONZF01000008">
    <property type="protein sequence ID" value="SPJ25381.1"/>
    <property type="molecule type" value="Genomic_DNA"/>
</dbReference>
<keyword evidence="2" id="KW-1133">Transmembrane helix</keyword>
<dbReference type="RefSeq" id="WP_146190508.1">
    <property type="nucleotide sequence ID" value="NZ_ONZF01000008.1"/>
</dbReference>
<dbReference type="Proteomes" id="UP000244912">
    <property type="component" value="Unassembled WGS sequence"/>
</dbReference>
<evidence type="ECO:0000256" key="2">
    <source>
        <dbReference type="SAM" id="Phobius"/>
    </source>
</evidence>